<evidence type="ECO:0008006" key="3">
    <source>
        <dbReference type="Google" id="ProtNLM"/>
    </source>
</evidence>
<name>A0A1M6JFT1_9FLAO</name>
<evidence type="ECO:0000313" key="2">
    <source>
        <dbReference type="Proteomes" id="UP000184432"/>
    </source>
</evidence>
<accession>A0A1M6JFT1</accession>
<dbReference type="OrthoDB" id="1356631at2"/>
<protein>
    <recommendedName>
        <fullName evidence="3">Late embryogenesis abundant protein</fullName>
    </recommendedName>
</protein>
<dbReference type="RefSeq" id="WP_073319727.1">
    <property type="nucleotide sequence ID" value="NZ_FQYP01000009.1"/>
</dbReference>
<dbReference type="EMBL" id="FQYP01000009">
    <property type="protein sequence ID" value="SHJ45586.1"/>
    <property type="molecule type" value="Genomic_DNA"/>
</dbReference>
<evidence type="ECO:0000313" key="1">
    <source>
        <dbReference type="EMBL" id="SHJ45586.1"/>
    </source>
</evidence>
<keyword evidence="2" id="KW-1185">Reference proteome</keyword>
<dbReference type="AlphaFoldDB" id="A0A1M6JFT1"/>
<dbReference type="Proteomes" id="UP000184432">
    <property type="component" value="Unassembled WGS sequence"/>
</dbReference>
<reference evidence="2" key="1">
    <citation type="submission" date="2016-11" db="EMBL/GenBank/DDBJ databases">
        <authorList>
            <person name="Varghese N."/>
            <person name="Submissions S."/>
        </authorList>
    </citation>
    <scope>NUCLEOTIDE SEQUENCE [LARGE SCALE GENOMIC DNA]</scope>
    <source>
        <strain evidence="2">DSM 22623</strain>
    </source>
</reference>
<dbReference type="STRING" id="570521.SAMN04488508_10946"/>
<organism evidence="1 2">
    <name type="scientific">Aquimarina spongiae</name>
    <dbReference type="NCBI Taxonomy" id="570521"/>
    <lineage>
        <taxon>Bacteria</taxon>
        <taxon>Pseudomonadati</taxon>
        <taxon>Bacteroidota</taxon>
        <taxon>Flavobacteriia</taxon>
        <taxon>Flavobacteriales</taxon>
        <taxon>Flavobacteriaceae</taxon>
        <taxon>Aquimarina</taxon>
    </lineage>
</organism>
<gene>
    <name evidence="1" type="ORF">SAMN04488508_10946</name>
</gene>
<sequence length="154" mass="16730">MRNFIILGIAALAYGAYRFGNNKIDSVRQTIQSLQIRVGSISNLGLADGGVRFNTNLTVTNPTNQALNLNAQEVVTISKIRFFTDTGQFLGESNPNITGIQIGPLSTITVRDIPTFVRVSNFGALLNNAIGLFLDPNKLKIKTDLTALGRTYTI</sequence>
<proteinExistence type="predicted"/>